<sequence>MFLRCYYPAQLVYKERDTSCTREIRLISCQIQSVSYVSDAASLLFLWANKAVKREGRGAAKAAVVVDRRAGEGSRCDIPPSVGNKSEPVDSSWRGCQIVVFDSNSVFSYCDPIVL</sequence>
<evidence type="ECO:0000313" key="2">
    <source>
        <dbReference type="Proteomes" id="UP000625711"/>
    </source>
</evidence>
<dbReference type="AlphaFoldDB" id="A0A834ICV7"/>
<name>A0A834ICV7_RHYFE</name>
<comment type="caution">
    <text evidence="1">The sequence shown here is derived from an EMBL/GenBank/DDBJ whole genome shotgun (WGS) entry which is preliminary data.</text>
</comment>
<proteinExistence type="predicted"/>
<dbReference type="EMBL" id="JAACXV010000382">
    <property type="protein sequence ID" value="KAF7278912.1"/>
    <property type="molecule type" value="Genomic_DNA"/>
</dbReference>
<reference evidence="1" key="1">
    <citation type="submission" date="2020-08" db="EMBL/GenBank/DDBJ databases">
        <title>Genome sequencing and assembly of the red palm weevil Rhynchophorus ferrugineus.</title>
        <authorList>
            <person name="Dias G.B."/>
            <person name="Bergman C.M."/>
            <person name="Manee M."/>
        </authorList>
    </citation>
    <scope>NUCLEOTIDE SEQUENCE</scope>
    <source>
        <strain evidence="1">AA-2017</strain>
        <tissue evidence="1">Whole larva</tissue>
    </source>
</reference>
<evidence type="ECO:0000313" key="1">
    <source>
        <dbReference type="EMBL" id="KAF7278912.1"/>
    </source>
</evidence>
<dbReference type="Proteomes" id="UP000625711">
    <property type="component" value="Unassembled WGS sequence"/>
</dbReference>
<keyword evidence="2" id="KW-1185">Reference proteome</keyword>
<gene>
    <name evidence="1" type="ORF">GWI33_007859</name>
</gene>
<accession>A0A834ICV7</accession>
<protein>
    <submittedName>
        <fullName evidence="1">Uncharacterized protein</fullName>
    </submittedName>
</protein>
<organism evidence="1 2">
    <name type="scientific">Rhynchophorus ferrugineus</name>
    <name type="common">Red palm weevil</name>
    <name type="synonym">Curculio ferrugineus</name>
    <dbReference type="NCBI Taxonomy" id="354439"/>
    <lineage>
        <taxon>Eukaryota</taxon>
        <taxon>Metazoa</taxon>
        <taxon>Ecdysozoa</taxon>
        <taxon>Arthropoda</taxon>
        <taxon>Hexapoda</taxon>
        <taxon>Insecta</taxon>
        <taxon>Pterygota</taxon>
        <taxon>Neoptera</taxon>
        <taxon>Endopterygota</taxon>
        <taxon>Coleoptera</taxon>
        <taxon>Polyphaga</taxon>
        <taxon>Cucujiformia</taxon>
        <taxon>Curculionidae</taxon>
        <taxon>Dryophthorinae</taxon>
        <taxon>Rhynchophorus</taxon>
    </lineage>
</organism>